<evidence type="ECO:0000313" key="1">
    <source>
        <dbReference type="EMBL" id="BDG07695.1"/>
    </source>
</evidence>
<sequence>MRKPPGADLLGLGARAVARAARAVLEDPRGQEAVARAVGAAQRGVKRLESAQETVLHAFGFAARPDYQDLQKQAARLKRKARELSEKLGKSSR</sequence>
<dbReference type="Proteomes" id="UP001162734">
    <property type="component" value="Chromosome"/>
</dbReference>
<organism evidence="1 2">
    <name type="scientific">Anaeromyxobacter paludicola</name>
    <dbReference type="NCBI Taxonomy" id="2918171"/>
    <lineage>
        <taxon>Bacteria</taxon>
        <taxon>Pseudomonadati</taxon>
        <taxon>Myxococcota</taxon>
        <taxon>Myxococcia</taxon>
        <taxon>Myxococcales</taxon>
        <taxon>Cystobacterineae</taxon>
        <taxon>Anaeromyxobacteraceae</taxon>
        <taxon>Anaeromyxobacter</taxon>
    </lineage>
</organism>
<name>A0ABM7X798_9BACT</name>
<gene>
    <name evidence="1" type="ORF">AMPC_08080</name>
</gene>
<proteinExistence type="predicted"/>
<dbReference type="RefSeq" id="WP_248344548.1">
    <property type="nucleotide sequence ID" value="NZ_AP025592.1"/>
</dbReference>
<accession>A0ABM7X798</accession>
<dbReference type="EMBL" id="AP025592">
    <property type="protein sequence ID" value="BDG07695.1"/>
    <property type="molecule type" value="Genomic_DNA"/>
</dbReference>
<evidence type="ECO:0000313" key="2">
    <source>
        <dbReference type="Proteomes" id="UP001162734"/>
    </source>
</evidence>
<reference evidence="2" key="1">
    <citation type="journal article" date="2022" name="Int. J. Syst. Evol. Microbiol.">
        <title>Anaeromyxobacter oryzae sp. nov., Anaeromyxobacter diazotrophicus sp. nov. and Anaeromyxobacter paludicola sp. nov., isolated from paddy soils.</title>
        <authorList>
            <person name="Itoh H."/>
            <person name="Xu Z."/>
            <person name="Mise K."/>
            <person name="Masuda Y."/>
            <person name="Ushijima N."/>
            <person name="Hayakawa C."/>
            <person name="Shiratori Y."/>
            <person name="Senoo K."/>
        </authorList>
    </citation>
    <scope>NUCLEOTIDE SEQUENCE [LARGE SCALE GENOMIC DNA]</scope>
    <source>
        <strain evidence="2">Red630</strain>
    </source>
</reference>
<keyword evidence="2" id="KW-1185">Reference proteome</keyword>
<protein>
    <submittedName>
        <fullName evidence="1">Uncharacterized protein</fullName>
    </submittedName>
</protein>